<dbReference type="RefSeq" id="XP_007751665.1">
    <property type="nucleotide sequence ID" value="XM_007753475.1"/>
</dbReference>
<organism evidence="4 5">
    <name type="scientific">Cladophialophora psammophila CBS 110553</name>
    <dbReference type="NCBI Taxonomy" id="1182543"/>
    <lineage>
        <taxon>Eukaryota</taxon>
        <taxon>Fungi</taxon>
        <taxon>Dikarya</taxon>
        <taxon>Ascomycota</taxon>
        <taxon>Pezizomycotina</taxon>
        <taxon>Eurotiomycetes</taxon>
        <taxon>Chaetothyriomycetidae</taxon>
        <taxon>Chaetothyriales</taxon>
        <taxon>Herpotrichiellaceae</taxon>
        <taxon>Cladophialophora</taxon>
    </lineage>
</organism>
<dbReference type="PANTHER" id="PTHR48081">
    <property type="entry name" value="AB HYDROLASE SUPERFAMILY PROTEIN C4A8.06C"/>
    <property type="match status" value="1"/>
</dbReference>
<dbReference type="OrthoDB" id="2152029at2759"/>
<dbReference type="Gene3D" id="3.40.50.1820">
    <property type="entry name" value="alpha/beta hydrolase"/>
    <property type="match status" value="1"/>
</dbReference>
<proteinExistence type="predicted"/>
<evidence type="ECO:0000313" key="5">
    <source>
        <dbReference type="Proteomes" id="UP000019471"/>
    </source>
</evidence>
<evidence type="ECO:0000256" key="1">
    <source>
        <dbReference type="ARBA" id="ARBA00022801"/>
    </source>
</evidence>
<dbReference type="InterPro" id="IPR050300">
    <property type="entry name" value="GDXG_lipolytic_enzyme"/>
</dbReference>
<dbReference type="InterPro" id="IPR029058">
    <property type="entry name" value="AB_hydrolase_fold"/>
</dbReference>
<dbReference type="EMBL" id="AMGX01000039">
    <property type="protein sequence ID" value="EXJ54840.1"/>
    <property type="molecule type" value="Genomic_DNA"/>
</dbReference>
<dbReference type="HOGENOM" id="CLU_042179_3_0_1"/>
<reference evidence="4 5" key="1">
    <citation type="submission" date="2013-03" db="EMBL/GenBank/DDBJ databases">
        <title>The Genome Sequence of Cladophialophora psammophila CBS 110553.</title>
        <authorList>
            <consortium name="The Broad Institute Genomics Platform"/>
            <person name="Cuomo C."/>
            <person name="de Hoog S."/>
            <person name="Gorbushina A."/>
            <person name="Walker B."/>
            <person name="Young S.K."/>
            <person name="Zeng Q."/>
            <person name="Gargeya S."/>
            <person name="Fitzgerald M."/>
            <person name="Haas B."/>
            <person name="Abouelleil A."/>
            <person name="Allen A.W."/>
            <person name="Alvarado L."/>
            <person name="Arachchi H.M."/>
            <person name="Berlin A.M."/>
            <person name="Chapman S.B."/>
            <person name="Gainer-Dewar J."/>
            <person name="Goldberg J."/>
            <person name="Griggs A."/>
            <person name="Gujja S."/>
            <person name="Hansen M."/>
            <person name="Howarth C."/>
            <person name="Imamovic A."/>
            <person name="Ireland A."/>
            <person name="Larimer J."/>
            <person name="McCowan C."/>
            <person name="Murphy C."/>
            <person name="Pearson M."/>
            <person name="Poon T.W."/>
            <person name="Priest M."/>
            <person name="Roberts A."/>
            <person name="Saif S."/>
            <person name="Shea T."/>
            <person name="Sisk P."/>
            <person name="Sykes S."/>
            <person name="Wortman J."/>
            <person name="Nusbaum C."/>
            <person name="Birren B."/>
        </authorList>
    </citation>
    <scope>NUCLEOTIDE SEQUENCE [LARGE SCALE GENOMIC DNA]</scope>
    <source>
        <strain evidence="4 5">CBS 110553</strain>
    </source>
</reference>
<evidence type="ECO:0000256" key="2">
    <source>
        <dbReference type="SAM" id="Phobius"/>
    </source>
</evidence>
<feature type="domain" description="Alpha/beta hydrolase fold-3" evidence="3">
    <location>
        <begin position="111"/>
        <end position="308"/>
    </location>
</feature>
<evidence type="ECO:0000313" key="4">
    <source>
        <dbReference type="EMBL" id="EXJ54840.1"/>
    </source>
</evidence>
<feature type="transmembrane region" description="Helical" evidence="2">
    <location>
        <begin position="12"/>
        <end position="30"/>
    </location>
</feature>
<dbReference type="GO" id="GO:0016787">
    <property type="term" value="F:hydrolase activity"/>
    <property type="evidence" value="ECO:0007669"/>
    <property type="project" value="UniProtKB-KW"/>
</dbReference>
<dbReference type="InterPro" id="IPR013094">
    <property type="entry name" value="AB_hydrolase_3"/>
</dbReference>
<dbReference type="GeneID" id="19197592"/>
<dbReference type="Pfam" id="PF07859">
    <property type="entry name" value="Abhydrolase_3"/>
    <property type="match status" value="1"/>
</dbReference>
<dbReference type="STRING" id="1182543.W9VPC2"/>
<dbReference type="AlphaFoldDB" id="W9VPC2"/>
<protein>
    <recommendedName>
        <fullName evidence="3">Alpha/beta hydrolase fold-3 domain-containing protein</fullName>
    </recommendedName>
</protein>
<sequence length="319" mass="35146">MPQIQTTLLEKLDLVAVAFSVIGVVLWAGLTGPFRGGSGPQSYKQWLITALVRKLTTRLSRNQMQSIGKPFSQTYQEWCKTNKADPAIVTLPSGCKGLWIGDHVKADYVFIFFHAGGFSFDGDVMHFEYGRAVMEELAKDNISSAFFFLEYTMVPYATYPTQLIEAIEAVNHVLSSGRAPSEIVLMGDSAGANLCLGILSHTAHPSPRLPPLQLSAPFKAAVLISPWIQFSPRQASTKQNQYKDFLTASNSTRWGIDYLAGVKSDYYAEAFNTPSNWWSGVKVSYVIATAGADEVLVDSISEWADRFKVSQSVRTFSSA</sequence>
<keyword evidence="2" id="KW-1133">Transmembrane helix</keyword>
<dbReference type="PANTHER" id="PTHR48081:SF31">
    <property type="entry name" value="STERYL ACETYL HYDROLASE MUG81-RELATED"/>
    <property type="match status" value="1"/>
</dbReference>
<gene>
    <name evidence="4" type="ORF">A1O5_12906</name>
</gene>
<dbReference type="eggNOG" id="KOG1515">
    <property type="taxonomic scope" value="Eukaryota"/>
</dbReference>
<keyword evidence="5" id="KW-1185">Reference proteome</keyword>
<name>W9VPC2_9EURO</name>
<evidence type="ECO:0000259" key="3">
    <source>
        <dbReference type="Pfam" id="PF07859"/>
    </source>
</evidence>
<keyword evidence="2" id="KW-0472">Membrane</keyword>
<dbReference type="Proteomes" id="UP000019471">
    <property type="component" value="Unassembled WGS sequence"/>
</dbReference>
<comment type="caution">
    <text evidence="4">The sequence shown here is derived from an EMBL/GenBank/DDBJ whole genome shotgun (WGS) entry which is preliminary data.</text>
</comment>
<keyword evidence="2" id="KW-0812">Transmembrane</keyword>
<keyword evidence="1" id="KW-0378">Hydrolase</keyword>
<dbReference type="SUPFAM" id="SSF53474">
    <property type="entry name" value="alpha/beta-Hydrolases"/>
    <property type="match status" value="1"/>
</dbReference>
<accession>W9VPC2</accession>